<gene>
    <name evidence="4" type="ORF">DC078_09255</name>
</gene>
<evidence type="ECO:0008006" key="6">
    <source>
        <dbReference type="Google" id="ProtNLM"/>
    </source>
</evidence>
<dbReference type="Pfam" id="PF00534">
    <property type="entry name" value="Glycos_transf_1"/>
    <property type="match status" value="1"/>
</dbReference>
<dbReference type="CDD" id="cd03801">
    <property type="entry name" value="GT4_PimA-like"/>
    <property type="match status" value="1"/>
</dbReference>
<proteinExistence type="predicted"/>
<evidence type="ECO:0000313" key="4">
    <source>
        <dbReference type="EMBL" id="PWD89958.1"/>
    </source>
</evidence>
<dbReference type="EMBL" id="QEWV01000012">
    <property type="protein sequence ID" value="PWD89958.1"/>
    <property type="molecule type" value="Genomic_DNA"/>
</dbReference>
<feature type="domain" description="Glycosyltransferase 2-like" evidence="2">
    <location>
        <begin position="472"/>
        <end position="632"/>
    </location>
</feature>
<protein>
    <recommendedName>
        <fullName evidence="6">Glycosyltransferase 2-like domain-containing protein</fullName>
    </recommendedName>
</protein>
<evidence type="ECO:0000259" key="3">
    <source>
        <dbReference type="Pfam" id="PF13439"/>
    </source>
</evidence>
<comment type="caution">
    <text evidence="4">The sequence shown here is derived from an EMBL/GenBank/DDBJ whole genome shotgun (WGS) entry which is preliminary data.</text>
</comment>
<dbReference type="InterPro" id="IPR001173">
    <property type="entry name" value="Glyco_trans_2-like"/>
</dbReference>
<dbReference type="Gene3D" id="3.90.550.10">
    <property type="entry name" value="Spore Coat Polysaccharide Biosynthesis Protein SpsA, Chain A"/>
    <property type="match status" value="1"/>
</dbReference>
<evidence type="ECO:0000259" key="1">
    <source>
        <dbReference type="Pfam" id="PF00534"/>
    </source>
</evidence>
<dbReference type="PANTHER" id="PTHR22916">
    <property type="entry name" value="GLYCOSYLTRANSFERASE"/>
    <property type="match status" value="1"/>
</dbReference>
<name>A0ABX5KZV3_9GAMM</name>
<reference evidence="5" key="1">
    <citation type="submission" date="2018-05" db="EMBL/GenBank/DDBJ databases">
        <title>Ignatzschineria dubaiensis sp. nov., isolated from necrotic foot tissues of dromedaries (Camelus dromedarius) and associated maggots in Dubai, United Arab Emirates.</title>
        <authorList>
            <person name="Tsang C.C."/>
            <person name="Tang J.Y.M."/>
            <person name="Fong J.Y.H."/>
            <person name="Kinne J."/>
            <person name="Lee H.H."/>
            <person name="Joseph M."/>
            <person name="Jose S."/>
            <person name="Schuster R.K."/>
            <person name="Tang Y."/>
            <person name="Sivakumar S."/>
            <person name="Chen J.H.K."/>
            <person name="Teng J.L.L."/>
            <person name="Lau S.K.P."/>
            <person name="Wernery U."/>
            <person name="Woo P.C.Y."/>
        </authorList>
    </citation>
    <scope>NUCLEOTIDE SEQUENCE [LARGE SCALE GENOMIC DNA]</scope>
    <source>
        <strain evidence="5">UAE-HKU58</strain>
    </source>
</reference>
<dbReference type="InterPro" id="IPR029044">
    <property type="entry name" value="Nucleotide-diphossugar_trans"/>
</dbReference>
<accession>A0ABX5KZV3</accession>
<sequence length="728" mass="83716">MSFKKANELFRDGQYKLAEDIYRQLYESNPLGIYLSGLKLALKKQNKEFDSNCQNKEITLSSTKKILFVTSGLKGPTPGGGIATCFHSMIHTIGNLSNKEVDVLYLAHPYYSTYNYEYWKKHYQISCNANLKVLDINNKNYGSVEMKRSDAVLQYLIRYEADYDTVVFPDFSGLGYYSLLAQKNGLALLNLRIIISAHGNHKLSYYFGRKKVSQWTEKVILFMEKEVYRMATEITTPSYFYKKWIAENFNVDSSVITVIPNILLKESQATVKNVDLSYKDRSKKLLVFYGRFERLKGLDVFIDSLIELKNNHFNVLFAGNTTKIQGEDARDYIKKRLKDYPGEYYIRLNWKSEDLYDFVRNNNGLCVFPTLGETSSCVVVECIQEGIPFIASGIDPIKELINPAYHDSYLVTPGCSKSLCKVISNVEDNVPETSMLSFNMDENKNRWVKFLTSIRKTTYRPEAIDSYGPLVSVVIPTSDRPELLKESLNSIVKQTYKNIEIIIVDDASHEAYLNEKIAINYGAKYIFLEKKRYKGYACNVGVENAKGKYICFFDDDDIAYPEMIERYIKTFLLRPEVDILSGFANCFEHDDYIQKGKINPEYSSLALGGGLEVNLHINFFGKGTFIIKKEKFIKVGGYEVDFDSVPMVDYRFYIKAALKNLNIGNIPLNQYYYRKNSPRSLFYLNRGKVDMQFLAKTSMINILKDSLGEDIGGAFTSFIWDINLPKYE</sequence>
<dbReference type="SUPFAM" id="SSF53756">
    <property type="entry name" value="UDP-Glycosyltransferase/glycogen phosphorylase"/>
    <property type="match status" value="1"/>
</dbReference>
<dbReference type="Gene3D" id="3.40.50.2000">
    <property type="entry name" value="Glycogen Phosphorylase B"/>
    <property type="match status" value="2"/>
</dbReference>
<dbReference type="Pfam" id="PF00535">
    <property type="entry name" value="Glycos_transf_2"/>
    <property type="match status" value="1"/>
</dbReference>
<dbReference type="PANTHER" id="PTHR22916:SF3">
    <property type="entry name" value="UDP-GLCNAC:BETAGAL BETA-1,3-N-ACETYLGLUCOSAMINYLTRANSFERASE-LIKE PROTEIN 1"/>
    <property type="match status" value="1"/>
</dbReference>
<dbReference type="InterPro" id="IPR001296">
    <property type="entry name" value="Glyco_trans_1"/>
</dbReference>
<dbReference type="InterPro" id="IPR028098">
    <property type="entry name" value="Glyco_trans_4-like_N"/>
</dbReference>
<dbReference type="CDD" id="cd00761">
    <property type="entry name" value="Glyco_tranf_GTA_type"/>
    <property type="match status" value="1"/>
</dbReference>
<dbReference type="RefSeq" id="WP_109202260.1">
    <property type="nucleotide sequence ID" value="NZ_QEWS01000013.1"/>
</dbReference>
<dbReference type="SUPFAM" id="SSF53448">
    <property type="entry name" value="Nucleotide-diphospho-sugar transferases"/>
    <property type="match status" value="1"/>
</dbReference>
<keyword evidence="5" id="KW-1185">Reference proteome</keyword>
<feature type="domain" description="Glycosyl transferase family 1" evidence="1">
    <location>
        <begin position="280"/>
        <end position="430"/>
    </location>
</feature>
<evidence type="ECO:0000313" key="5">
    <source>
        <dbReference type="Proteomes" id="UP000245217"/>
    </source>
</evidence>
<organism evidence="4 5">
    <name type="scientific">Ignatzschineria cameli</name>
    <dbReference type="NCBI Taxonomy" id="2182793"/>
    <lineage>
        <taxon>Bacteria</taxon>
        <taxon>Pseudomonadati</taxon>
        <taxon>Pseudomonadota</taxon>
        <taxon>Gammaproteobacteria</taxon>
        <taxon>Cardiobacteriales</taxon>
        <taxon>Ignatzschineriaceae</taxon>
        <taxon>Ignatzschineria</taxon>
    </lineage>
</organism>
<dbReference type="Pfam" id="PF13439">
    <property type="entry name" value="Glyco_transf_4"/>
    <property type="match status" value="1"/>
</dbReference>
<evidence type="ECO:0000259" key="2">
    <source>
        <dbReference type="Pfam" id="PF00535"/>
    </source>
</evidence>
<dbReference type="Proteomes" id="UP000245217">
    <property type="component" value="Unassembled WGS sequence"/>
</dbReference>
<feature type="domain" description="Glycosyltransferase subfamily 4-like N-terminal" evidence="3">
    <location>
        <begin position="152"/>
        <end position="261"/>
    </location>
</feature>